<gene>
    <name evidence="3" type="ORF">FC66_GL000625</name>
</gene>
<keyword evidence="4" id="KW-1185">Reference proteome</keyword>
<feature type="compositionally biased region" description="Polar residues" evidence="1">
    <location>
        <begin position="35"/>
        <end position="47"/>
    </location>
</feature>
<evidence type="ECO:0000256" key="1">
    <source>
        <dbReference type="SAM" id="MobiDB-lite"/>
    </source>
</evidence>
<reference evidence="3 4" key="1">
    <citation type="journal article" date="2015" name="Genome Announc.">
        <title>Expanding the biotechnology potential of lactobacilli through comparative genomics of 213 strains and associated genera.</title>
        <authorList>
            <person name="Sun Z."/>
            <person name="Harris H.M."/>
            <person name="McCann A."/>
            <person name="Guo C."/>
            <person name="Argimon S."/>
            <person name="Zhang W."/>
            <person name="Yang X."/>
            <person name="Jeffery I.B."/>
            <person name="Cooney J.C."/>
            <person name="Kagawa T.F."/>
            <person name="Liu W."/>
            <person name="Song Y."/>
            <person name="Salvetti E."/>
            <person name="Wrobel A."/>
            <person name="Rasinkangas P."/>
            <person name="Parkhill J."/>
            <person name="Rea M.C."/>
            <person name="O'Sullivan O."/>
            <person name="Ritari J."/>
            <person name="Douillard F.P."/>
            <person name="Paul Ross R."/>
            <person name="Yang R."/>
            <person name="Briner A.E."/>
            <person name="Felis G.E."/>
            <person name="de Vos W.M."/>
            <person name="Barrangou R."/>
            <person name="Klaenhammer T.R."/>
            <person name="Caufield P.W."/>
            <person name="Cui Y."/>
            <person name="Zhang H."/>
            <person name="O'Toole P.W."/>
        </authorList>
    </citation>
    <scope>NUCLEOTIDE SEQUENCE [LARGE SCALE GENOMIC DNA]</scope>
    <source>
        <strain evidence="3 4">DSM 15638</strain>
    </source>
</reference>
<accession>A0A0R1HI67</accession>
<feature type="compositionally biased region" description="Basic and acidic residues" evidence="1">
    <location>
        <begin position="54"/>
        <end position="72"/>
    </location>
</feature>
<proteinExistence type="predicted"/>
<dbReference type="STRING" id="1423719.FC66_GL000625"/>
<organism evidence="3 4">
    <name type="scientific">Dellaglioa algida DSM 15638</name>
    <dbReference type="NCBI Taxonomy" id="1423719"/>
    <lineage>
        <taxon>Bacteria</taxon>
        <taxon>Bacillati</taxon>
        <taxon>Bacillota</taxon>
        <taxon>Bacilli</taxon>
        <taxon>Lactobacillales</taxon>
        <taxon>Lactobacillaceae</taxon>
        <taxon>Dellaglioa</taxon>
    </lineage>
</organism>
<dbReference type="AlphaFoldDB" id="A0A0R1HI67"/>
<feature type="region of interest" description="Disordered" evidence="1">
    <location>
        <begin position="35"/>
        <end position="85"/>
    </location>
</feature>
<feature type="chain" id="PRO_5006405153" evidence="2">
    <location>
        <begin position="36"/>
        <end position="141"/>
    </location>
</feature>
<comment type="caution">
    <text evidence="3">The sequence shown here is derived from an EMBL/GenBank/DDBJ whole genome shotgun (WGS) entry which is preliminary data.</text>
</comment>
<sequence>MSKIYKPSRLARISLASVLTNLFFLSMYVPKQVGAATQNDNQNSRVSPVNPMNPREDAQPISPKDDTPEKMITHQKKTKKKVTESPPIAFISERHIVTPIKPPDIIPVSYSGYLVRHLSGNFLYGTKMKSEEPIIFKEPKG</sequence>
<dbReference type="Proteomes" id="UP000051450">
    <property type="component" value="Unassembled WGS sequence"/>
</dbReference>
<evidence type="ECO:0000256" key="2">
    <source>
        <dbReference type="SAM" id="SignalP"/>
    </source>
</evidence>
<dbReference type="EMBL" id="AZDI01000002">
    <property type="protein sequence ID" value="KRK46124.1"/>
    <property type="molecule type" value="Genomic_DNA"/>
</dbReference>
<feature type="signal peptide" evidence="2">
    <location>
        <begin position="1"/>
        <end position="35"/>
    </location>
</feature>
<keyword evidence="2" id="KW-0732">Signal</keyword>
<evidence type="ECO:0000313" key="4">
    <source>
        <dbReference type="Proteomes" id="UP000051450"/>
    </source>
</evidence>
<protein>
    <submittedName>
        <fullName evidence="3">Uncharacterized protein</fullName>
    </submittedName>
</protein>
<evidence type="ECO:0000313" key="3">
    <source>
        <dbReference type="EMBL" id="KRK46124.1"/>
    </source>
</evidence>
<dbReference type="PATRIC" id="fig|1423719.4.peg.635"/>
<dbReference type="RefSeq" id="WP_057973706.1">
    <property type="nucleotide sequence ID" value="NZ_AZDI01000002.1"/>
</dbReference>
<name>A0A0R1HI67_9LACO</name>